<name>A0A345P5X9_9GAMM</name>
<evidence type="ECO:0000259" key="15">
    <source>
        <dbReference type="Pfam" id="PF17837"/>
    </source>
</evidence>
<feature type="domain" description="4'-phosphopantetheinyl transferase" evidence="14">
    <location>
        <begin position="123"/>
        <end position="196"/>
    </location>
</feature>
<evidence type="ECO:0000256" key="4">
    <source>
        <dbReference type="ARBA" id="ARBA00011503"/>
    </source>
</evidence>
<dbReference type="Pfam" id="PF01648">
    <property type="entry name" value="ACPS"/>
    <property type="match status" value="1"/>
</dbReference>
<gene>
    <name evidence="16" type="ORF">HYN46_07495</name>
</gene>
<evidence type="ECO:0000256" key="12">
    <source>
        <dbReference type="PIRSR" id="PIRSR603542-1"/>
    </source>
</evidence>
<evidence type="ECO:0000256" key="8">
    <source>
        <dbReference type="ARBA" id="ARBA00029894"/>
    </source>
</evidence>
<dbReference type="PRINTS" id="PR01399">
    <property type="entry name" value="ENTSNTHTASED"/>
</dbReference>
<keyword evidence="6" id="KW-0808">Transferase</keyword>
<dbReference type="GO" id="GO:0009239">
    <property type="term" value="P:enterobactin biosynthetic process"/>
    <property type="evidence" value="ECO:0007669"/>
    <property type="project" value="UniProtKB-UniPathway"/>
</dbReference>
<proteinExistence type="inferred from homology"/>
<comment type="similarity">
    <text evidence="3">Belongs to the P-Pant transferase superfamily. EntD family.</text>
</comment>
<feature type="binding site" evidence="13">
    <location>
        <position position="127"/>
    </location>
    <ligand>
        <name>Mg(2+)</name>
        <dbReference type="ChEBI" id="CHEBI:18420"/>
    </ligand>
</feature>
<feature type="binding site" evidence="12">
    <location>
        <position position="127"/>
    </location>
    <ligand>
        <name>CoA</name>
        <dbReference type="ChEBI" id="CHEBI:57287"/>
    </ligand>
</feature>
<sequence>MSIVKLKLPEGIHCESHVFRSDEYAEIVHLFPESIRELARNLAQELSTASPQRKASFLAGRLSAIHALQRFLCPEEQLKSVMGRTAQGLPIWPVEFIGSITHNMLEKNGLAIAIIAQKNQYASVAIDCETIFSIDHANDIVKLIASENELRLGERMAIEREKWLTMIYSLKETLFKLLFFKVNRFMPFEAVEVLSVDEALELACLMLTVDWGDLSAGQRFWLNVEKIGLKSLGEQIVCFGTLERTNIED</sequence>
<evidence type="ECO:0000256" key="1">
    <source>
        <dbReference type="ARBA" id="ARBA00003937"/>
    </source>
</evidence>
<keyword evidence="17" id="KW-1185">Reference proteome</keyword>
<dbReference type="GO" id="GO:0000287">
    <property type="term" value="F:magnesium ion binding"/>
    <property type="evidence" value="ECO:0007669"/>
    <property type="project" value="InterPro"/>
</dbReference>
<dbReference type="UniPathway" id="UPA00017"/>
<reference evidence="16 17" key="1">
    <citation type="submission" date="2018-07" db="EMBL/GenBank/DDBJ databases">
        <title>Genome sequencing of Moraxellaceae gen. HYN0046.</title>
        <authorList>
            <person name="Kim M."/>
            <person name="Yi H."/>
        </authorList>
    </citation>
    <scope>NUCLEOTIDE SEQUENCE [LARGE SCALE GENOMIC DNA]</scope>
    <source>
        <strain evidence="16 17">HYN0046</strain>
    </source>
</reference>
<feature type="binding site" evidence="13">
    <location>
        <position position="129"/>
    </location>
    <ligand>
        <name>Mg(2+)</name>
        <dbReference type="ChEBI" id="CHEBI:18420"/>
    </ligand>
</feature>
<comment type="pathway">
    <text evidence="2">Siderophore biosynthesis; enterobactin biosynthesis.</text>
</comment>
<comment type="function">
    <text evidence="1">Involved in the biosynthesis of the siderophore enterobactin (enterochelin), which is a macrocyclic trimeric lactone of N-(2,3-dihydroxybenzoyl)-serine. The serine trilactone serves as a scaffolding for the three catechol functionalities that provide hexadentate coordination for the tightly ligated iron(2+) atoms. Plays an essential role in the assembly of the enterobactin by catalyzing the transfer of the 4'-phosphopantetheine (Ppant) moiety from coenzyme A to the apo-domains of both EntB (ArCP domain) and EntF (PCP domain) to yield their holo-forms which make them competent for the activation of 2,3-dihydroxybenzoate (DHB) and L-serine, respectively.</text>
</comment>
<keyword evidence="7" id="KW-0259">Enterobactin biosynthesis</keyword>
<dbReference type="GO" id="GO:0008897">
    <property type="term" value="F:holo-[acyl-carrier-protein] synthase activity"/>
    <property type="evidence" value="ECO:0007669"/>
    <property type="project" value="InterPro"/>
</dbReference>
<dbReference type="InterPro" id="IPR003542">
    <property type="entry name" value="Enbac_synth_compD-like"/>
</dbReference>
<evidence type="ECO:0000256" key="2">
    <source>
        <dbReference type="ARBA" id="ARBA00004993"/>
    </source>
</evidence>
<dbReference type="InterPro" id="IPR041354">
    <property type="entry name" value="4PPT_N"/>
</dbReference>
<evidence type="ECO:0000256" key="10">
    <source>
        <dbReference type="ARBA" id="ARBA00049176"/>
    </source>
</evidence>
<dbReference type="GO" id="GO:0009366">
    <property type="term" value="C:enterobactin synthetase complex"/>
    <property type="evidence" value="ECO:0007669"/>
    <property type="project" value="InterPro"/>
</dbReference>
<dbReference type="Pfam" id="PF17837">
    <property type="entry name" value="4PPT_N"/>
    <property type="match status" value="1"/>
</dbReference>
<dbReference type="GO" id="GO:0005886">
    <property type="term" value="C:plasma membrane"/>
    <property type="evidence" value="ECO:0007669"/>
    <property type="project" value="TreeGrafter"/>
</dbReference>
<feature type="binding site" evidence="12">
    <location>
        <position position="53"/>
    </location>
    <ligand>
        <name>CoA</name>
        <dbReference type="ChEBI" id="CHEBI:57287"/>
    </ligand>
</feature>
<dbReference type="KEGG" id="mbah:HYN46_07495"/>
<evidence type="ECO:0000259" key="14">
    <source>
        <dbReference type="Pfam" id="PF01648"/>
    </source>
</evidence>
<evidence type="ECO:0000256" key="6">
    <source>
        <dbReference type="ARBA" id="ARBA00022679"/>
    </source>
</evidence>
<keyword evidence="13" id="KW-0479">Metal-binding</keyword>
<comment type="cofactor">
    <cofactor evidence="13">
        <name>Mg(2+)</name>
        <dbReference type="ChEBI" id="CHEBI:18420"/>
    </cofactor>
</comment>
<evidence type="ECO:0000256" key="13">
    <source>
        <dbReference type="PIRSR" id="PIRSR603542-2"/>
    </source>
</evidence>
<evidence type="ECO:0000256" key="9">
    <source>
        <dbReference type="ARBA" id="ARBA00031996"/>
    </source>
</evidence>
<keyword evidence="13" id="KW-0460">Magnesium</keyword>
<dbReference type="PANTHER" id="PTHR38096:SF1">
    <property type="entry name" value="ENTEROBACTIN SYNTHASE COMPONENT D"/>
    <property type="match status" value="1"/>
</dbReference>
<dbReference type="InterPro" id="IPR037143">
    <property type="entry name" value="4-PPantetheinyl_Trfase_dom_sf"/>
</dbReference>
<dbReference type="OrthoDB" id="8210607at2"/>
<dbReference type="AlphaFoldDB" id="A0A345P5X9"/>
<evidence type="ECO:0000313" key="17">
    <source>
        <dbReference type="Proteomes" id="UP000253940"/>
    </source>
</evidence>
<dbReference type="PANTHER" id="PTHR38096">
    <property type="entry name" value="ENTEROBACTIN SYNTHASE COMPONENT D"/>
    <property type="match status" value="1"/>
</dbReference>
<evidence type="ECO:0000313" key="16">
    <source>
        <dbReference type="EMBL" id="AXI02688.1"/>
    </source>
</evidence>
<comment type="catalytic activity">
    <reaction evidence="10">
        <text>apo-[aryl-carrier protein] + CoA = holo-[aryl-carrier protein] + adenosine 3',5'-bisphosphate + H(+)</text>
        <dbReference type="Rhea" id="RHEA:48404"/>
        <dbReference type="Rhea" id="RHEA-COMP:15903"/>
        <dbReference type="Rhea" id="RHEA-COMP:17557"/>
        <dbReference type="ChEBI" id="CHEBI:15378"/>
        <dbReference type="ChEBI" id="CHEBI:29999"/>
        <dbReference type="ChEBI" id="CHEBI:57287"/>
        <dbReference type="ChEBI" id="CHEBI:58343"/>
        <dbReference type="ChEBI" id="CHEBI:64479"/>
    </reaction>
</comment>
<comment type="catalytic activity">
    <reaction evidence="11">
        <text>apo-[peptidyl-carrier protein] + CoA = holo-[peptidyl-carrier protein] + adenosine 3',5'-bisphosphate + H(+)</text>
        <dbReference type="Rhea" id="RHEA:46228"/>
        <dbReference type="Rhea" id="RHEA-COMP:11479"/>
        <dbReference type="Rhea" id="RHEA-COMP:11480"/>
        <dbReference type="ChEBI" id="CHEBI:15378"/>
        <dbReference type="ChEBI" id="CHEBI:29999"/>
        <dbReference type="ChEBI" id="CHEBI:57287"/>
        <dbReference type="ChEBI" id="CHEBI:58343"/>
        <dbReference type="ChEBI" id="CHEBI:64479"/>
    </reaction>
</comment>
<dbReference type="InterPro" id="IPR008278">
    <property type="entry name" value="4-PPantetheinyl_Trfase_dom"/>
</dbReference>
<organism evidence="16 17">
    <name type="scientific">Aquirhabdus parva</name>
    <dbReference type="NCBI Taxonomy" id="2283318"/>
    <lineage>
        <taxon>Bacteria</taxon>
        <taxon>Pseudomonadati</taxon>
        <taxon>Pseudomonadota</taxon>
        <taxon>Gammaproteobacteria</taxon>
        <taxon>Moraxellales</taxon>
        <taxon>Moraxellaceae</taxon>
        <taxon>Aquirhabdus</taxon>
    </lineage>
</organism>
<feature type="binding site" evidence="12">
    <location>
        <position position="61"/>
    </location>
    <ligand>
        <name>CoA</name>
        <dbReference type="ChEBI" id="CHEBI:57287"/>
    </ligand>
</feature>
<feature type="binding site" evidence="12">
    <location>
        <position position="176"/>
    </location>
    <ligand>
        <name>CoA</name>
        <dbReference type="ChEBI" id="CHEBI:57287"/>
    </ligand>
</feature>
<feature type="binding site" evidence="12">
    <location>
        <begin position="101"/>
        <end position="102"/>
    </location>
    <ligand>
        <name>CoA</name>
        <dbReference type="ChEBI" id="CHEBI:57287"/>
    </ligand>
</feature>
<dbReference type="RefSeq" id="WP_114898798.1">
    <property type="nucleotide sequence ID" value="NZ_CP031222.1"/>
</dbReference>
<evidence type="ECO:0000256" key="5">
    <source>
        <dbReference type="ARBA" id="ARBA00019087"/>
    </source>
</evidence>
<dbReference type="EMBL" id="CP031222">
    <property type="protein sequence ID" value="AXI02688.1"/>
    <property type="molecule type" value="Genomic_DNA"/>
</dbReference>
<dbReference type="SUPFAM" id="SSF56214">
    <property type="entry name" value="4'-phosphopantetheinyl transferase"/>
    <property type="match status" value="1"/>
</dbReference>
<accession>A0A345P5X9</accession>
<feature type="binding site" evidence="12">
    <location>
        <position position="172"/>
    </location>
    <ligand>
        <name>CoA</name>
        <dbReference type="ChEBI" id="CHEBI:57287"/>
    </ligand>
</feature>
<evidence type="ECO:0000256" key="7">
    <source>
        <dbReference type="ARBA" id="ARBA00023191"/>
    </source>
</evidence>
<evidence type="ECO:0000256" key="11">
    <source>
        <dbReference type="ARBA" id="ARBA00049191"/>
    </source>
</evidence>
<comment type="subunit">
    <text evidence="4">EntB, EntD, EntE, and EntF form a multienzyme complex called enterobactin synthase.</text>
</comment>
<protein>
    <recommendedName>
        <fullName evidence="5">Enterobactin synthase component D</fullName>
    </recommendedName>
    <alternativeName>
        <fullName evidence="8">4'-phosphopantetheinyl transferase EntD</fullName>
    </alternativeName>
    <alternativeName>
        <fullName evidence="9">Enterochelin synthase D</fullName>
    </alternativeName>
</protein>
<evidence type="ECO:0000256" key="3">
    <source>
        <dbReference type="ARBA" id="ARBA00008342"/>
    </source>
</evidence>
<feature type="domain" description="4'-phosphopantetheinyl transferase N-terminal" evidence="15">
    <location>
        <begin position="45"/>
        <end position="116"/>
    </location>
</feature>
<dbReference type="Proteomes" id="UP000253940">
    <property type="component" value="Chromosome"/>
</dbReference>